<evidence type="ECO:0000256" key="3">
    <source>
        <dbReference type="SAM" id="MobiDB-lite"/>
    </source>
</evidence>
<dbReference type="Pfam" id="PF05965">
    <property type="entry name" value="FYRC"/>
    <property type="match status" value="1"/>
</dbReference>
<keyword evidence="2" id="KW-0539">Nucleus</keyword>
<comment type="caution">
    <text evidence="4">The sequence shown here is derived from an EMBL/GenBank/DDBJ whole genome shotgun (WGS) entry which is preliminary data.</text>
</comment>
<organism evidence="4 5">
    <name type="scientific">Riccia fluitans</name>
    <dbReference type="NCBI Taxonomy" id="41844"/>
    <lineage>
        <taxon>Eukaryota</taxon>
        <taxon>Viridiplantae</taxon>
        <taxon>Streptophyta</taxon>
        <taxon>Embryophyta</taxon>
        <taxon>Marchantiophyta</taxon>
        <taxon>Marchantiopsida</taxon>
        <taxon>Marchantiidae</taxon>
        <taxon>Marchantiales</taxon>
        <taxon>Ricciaceae</taxon>
        <taxon>Riccia</taxon>
    </lineage>
</organism>
<feature type="region of interest" description="Disordered" evidence="3">
    <location>
        <begin position="675"/>
        <end position="711"/>
    </location>
</feature>
<proteinExistence type="predicted"/>
<dbReference type="Proteomes" id="UP001605036">
    <property type="component" value="Unassembled WGS sequence"/>
</dbReference>
<reference evidence="4 5" key="1">
    <citation type="submission" date="2024-09" db="EMBL/GenBank/DDBJ databases">
        <title>Chromosome-scale assembly of Riccia fluitans.</title>
        <authorList>
            <person name="Paukszto L."/>
            <person name="Sawicki J."/>
            <person name="Karawczyk K."/>
            <person name="Piernik-Szablinska J."/>
            <person name="Szczecinska M."/>
            <person name="Mazdziarz M."/>
        </authorList>
    </citation>
    <scope>NUCLEOTIDE SEQUENCE [LARGE SCALE GENOMIC DNA]</scope>
    <source>
        <strain evidence="4">Rf_01</strain>
        <tissue evidence="4">Aerial parts of the thallus</tissue>
    </source>
</reference>
<feature type="compositionally biased region" description="Polar residues" evidence="3">
    <location>
        <begin position="1071"/>
        <end position="1083"/>
    </location>
</feature>
<evidence type="ECO:0000313" key="5">
    <source>
        <dbReference type="Proteomes" id="UP001605036"/>
    </source>
</evidence>
<feature type="compositionally biased region" description="Basic and acidic residues" evidence="3">
    <location>
        <begin position="373"/>
        <end position="399"/>
    </location>
</feature>
<accession>A0ABD1ZJ85</accession>
<evidence type="ECO:0000256" key="2">
    <source>
        <dbReference type="ARBA" id="ARBA00023242"/>
    </source>
</evidence>
<feature type="compositionally biased region" description="Polar residues" evidence="3">
    <location>
        <begin position="1023"/>
        <end position="1042"/>
    </location>
</feature>
<dbReference type="Gene3D" id="3.30.160.360">
    <property type="match status" value="1"/>
</dbReference>
<sequence>MLVVSTLYSAYGGDLDRTFKLDLVISLEISASDDGARSDKEISGAGDVKSAVRGVCKCTRFDSQSIEVGMASSGRGHQDGVEITSIGVLYQGPLEKKYWSSSRGKEKYPYPIGYQATRWHGGHCYFMEVSEGLRGPSFMVKCEEGITCSGQTPSVVWEDILKKKHAGAKRVLVRSSCTNIDGAEMFGFRNPLVQRLCRDLVVSASGAAENSNSAPAEEIKDHKEDSKRCVRRKAGFQAESSSEKWPATGRRGKKFTQSPSSESIAEGANDKKKNVDQSVELESVEEKQEIKQSKKEKLKRPARANLEASHDVKVAEGKQTGTLGNDNEVAQHQPEDQDLPRSKRSRLPKQKPVPHADEFMENAGSLQTAYSKNIKDGPKPIKGEDKAKGKTRTDFERQNHPMKCTQEASASDYPVVTANMGTQILSTSNLEKAREDPQRDPSSRKKKMMVAKPQKVVDTSKREKYDTEVDLTKSEGFLSVDLICPSAEDVKIQTPGGSSVEKFGEIAPEKDGYLMLLAASKVAEVEQRNVTKEKTADVDVRRKRPLSDVDFSKAPKAAPGIVPSQPSSKVARLNAEHVVDINNSSSKVPLEDTATHERLHIDPSPARVDLPDINCLPEPVLPSDEFLTGTERKEDVISHGKLESIDTYGGEVEVLQINDYLEKSGKKISEKFCEGKEDENGSGHISENPVGPDQEPAANAQTTGNASSSWETLEVSADDLSLHGKVSGVGEKGAAEESEGSRIFEEAQVRVIDNSVLENGKIEGTQSGGVSSEPAEGPATCTLSVSDVVAPKGNIGKCASKAHNHVDSAVSAACKDACSLQVSKSLVEVVKTEENNDLKHSEVSAGATVSDINGASSFQVLESLVEVVKTQKNNDPQQSEVPAGETVSNLSDRDADLVCKEIEGSLNITTAATLQEERPSIHETTSVSTFITTAADSGPQGTSQLGPSAESAGGRAELFGTASSEGITDVVSSSVIDLNPIMKGTVDTDSEVLGQKLQQFRDSTVMKEVEPDMEEICREMNHLNPSTDLDTRTEPSSSSDITGKSCPSRILFSSSECRDDDPPESPKRFSESLSGDIKSSSFVGLSDGLTIPENEASNPTVDIDTMEGASPENQEKLLDKITAQALPVGTSQCHTTGDLEAQCKDSFTPTPTARMETLAVFADPTGLDSCVTAGRSTLVTREKVHPAMMGAEKITESPIQPNFGNDCEIHIDTSLSSGRLNFPSVSEEEIRMSSLDGNNCEENEDFLEMRSTWSSNGNLDVDLVLPAVPVETAGPVLEGSGGGSEKNKTEEVGSAVMETDKVADPEAECDQGTLSDKGCATVLVAQELVSVPLDARLQDQTFHPEDCTDTAYGIKELTDATESPVVKHRVEKEVVCSEPSVTKTYLDPADRGEFSGLEKVSHEAEELTKLDTAEAGGTIFVRVSLSTETPSLMGGEPQAFDIDVGAENLLSPTLMSNQVGCAPYEKQKPETTGEGKSLLQGDSKLIQNAHVNAQVACTTSSQDLTETEAVSPLPSQMQCIVPSVNPSHRGESDSAGRELMTSIMTLLLPEAPPFLARQKDGKKAMSVAGDDLALKTGARDVAASVTSVDSGQLSELRVQVCNPAGSVEASGVFSGEFIECKTSETRDNTQQPKLVNYPVLNPEEVGGDSDSSKRASDGGVPEEIDPGVNEGDEINRYDSISNPEEPMGDVDLTTRASGGGCPLKMDPGVQKGDQPWSLNDEGLEQTGLNEVRCPEANLVCQKAADFDRGEPSELCVERSNIVTSAKNGQDSVLFGGEKCALSDIVAGPAQDVFENCEPFSSSRAISSDLCQDNPVASLPNATLEVPDEQLVSCLTSRTLTSHSDTQDSVKHPCVMASLDTNALPRAAQMQEEVPISAEVVNSDLEDEGRCTKADMRSEVSFDQAGCDYSGTAASEAFHSQQSEKVIISETDQGVGTKLSVRTRVEAEVPHLCSDRGDEGQCTKTDMKSEISYEQLAGCDHSGRTASNAFHGQQLERLIISETDRVVGPKLSAETRVKAEVPPAEFLDALLLARNSDQMQKVWEDEDVSLGGTERGGNAEVVGNAGSLSLSSRMIESKSGGSEDPQSDVLHPGTSGSNFDHAVLSVQPPGGTELSEVVSHVSSEDTVCPDPVEQQASFLQKLKIPISIEHPTQVSALVVNVLRKVVRLCVCCGIGSERTISVFEVVSTEIAHLEHRLVAILETSYNDYHAGDGRIKVSEESGIRFTPDGRQLILLGCFRPCNESNPGSHGYHGLRIISLDEGCHSSTLLESEGTLLCFAVRDPHRVIAAREDGAMSFWDLDPGWRSFKAKVSLPKATQGGAPVTSVTSLRVVPHLQHMVMGCNRSGLFALWDMDCGTLLFSSQMFGDLLLNVSLVDSRNMNWVQPSFSKESVQEESAEISERREIQEPVSSVPPMCLLTMVTRKQNCILDVEENLLCFKEQKWKSEERHLTPPEGNSRAADAAVQDAHVRSSNSYEPIPQHPTPDRSLEELKQKEVSSEDEVELTSKTPCHGFLDVKVGQGEVPGPYECKTVLLRDGHFVCGNALPERPTSIASMGCYGVMGTADGLVHIWDVETGCKVLQLDDLKGSAVVSLATCSSPAVLATAGENKQGARVKEA</sequence>
<feature type="compositionally biased region" description="Polar residues" evidence="3">
    <location>
        <begin position="699"/>
        <end position="711"/>
    </location>
</feature>
<keyword evidence="5" id="KW-1185">Reference proteome</keyword>
<feature type="region of interest" description="Disordered" evidence="3">
    <location>
        <begin position="425"/>
        <end position="467"/>
    </location>
</feature>
<dbReference type="GO" id="GO:0140993">
    <property type="term" value="F:histone modifying activity"/>
    <property type="evidence" value="ECO:0007669"/>
    <property type="project" value="UniProtKB-ARBA"/>
</dbReference>
<dbReference type="InterPro" id="IPR003889">
    <property type="entry name" value="FYrich_C"/>
</dbReference>
<dbReference type="PANTHER" id="PTHR22715">
    <property type="entry name" value="TRANSFORMING GROWTH FACTOR BETA REGULATED GENE 1"/>
    <property type="match status" value="1"/>
</dbReference>
<feature type="compositionally biased region" description="Basic and acidic residues" evidence="3">
    <location>
        <begin position="431"/>
        <end position="443"/>
    </location>
</feature>
<feature type="compositionally biased region" description="Polar residues" evidence="3">
    <location>
        <begin position="319"/>
        <end position="330"/>
    </location>
</feature>
<feature type="compositionally biased region" description="Basic and acidic residues" evidence="3">
    <location>
        <begin position="284"/>
        <end position="295"/>
    </location>
</feature>
<dbReference type="Gene3D" id="2.130.10.10">
    <property type="entry name" value="YVTN repeat-like/Quinoprotein amine dehydrogenase"/>
    <property type="match status" value="1"/>
</dbReference>
<protein>
    <submittedName>
        <fullName evidence="4">Uncharacterized protein</fullName>
    </submittedName>
</protein>
<feature type="region of interest" description="Disordered" evidence="3">
    <location>
        <begin position="207"/>
        <end position="411"/>
    </location>
</feature>
<feature type="compositionally biased region" description="Basic and acidic residues" evidence="3">
    <location>
        <begin position="217"/>
        <end position="228"/>
    </location>
</feature>
<feature type="compositionally biased region" description="Low complexity" evidence="3">
    <location>
        <begin position="207"/>
        <end position="216"/>
    </location>
</feature>
<comment type="subcellular location">
    <subcellularLocation>
        <location evidence="1">Nucleus</location>
    </subcellularLocation>
</comment>
<dbReference type="InterPro" id="IPR015943">
    <property type="entry name" value="WD40/YVTN_repeat-like_dom_sf"/>
</dbReference>
<dbReference type="GO" id="GO:0005634">
    <property type="term" value="C:nucleus"/>
    <property type="evidence" value="ECO:0007669"/>
    <property type="project" value="UniProtKB-SubCell"/>
</dbReference>
<feature type="compositionally biased region" description="Basic and acidic residues" evidence="3">
    <location>
        <begin position="458"/>
        <end position="467"/>
    </location>
</feature>
<feature type="region of interest" description="Disordered" evidence="3">
    <location>
        <begin position="2073"/>
        <end position="2104"/>
    </location>
</feature>
<name>A0ABD1ZJ85_9MARC</name>
<dbReference type="PROSITE" id="PS51543">
    <property type="entry name" value="FYRC"/>
    <property type="match status" value="1"/>
</dbReference>
<feature type="compositionally biased region" description="Polar residues" evidence="3">
    <location>
        <begin position="933"/>
        <end position="946"/>
    </location>
</feature>
<dbReference type="SUPFAM" id="SSF50978">
    <property type="entry name" value="WD40 repeat-like"/>
    <property type="match status" value="1"/>
</dbReference>
<dbReference type="PANTHER" id="PTHR22715:SF0">
    <property type="entry name" value="TRANSFORMING GROWTH FACTOR BETA REGULATOR 1"/>
    <property type="match status" value="1"/>
</dbReference>
<dbReference type="InterPro" id="IPR040092">
    <property type="entry name" value="TBRG1"/>
</dbReference>
<dbReference type="InterPro" id="IPR036322">
    <property type="entry name" value="WD40_repeat_dom_sf"/>
</dbReference>
<gene>
    <name evidence="4" type="ORF">R1flu_019638</name>
</gene>
<evidence type="ECO:0000256" key="1">
    <source>
        <dbReference type="ARBA" id="ARBA00004123"/>
    </source>
</evidence>
<dbReference type="InterPro" id="IPR003888">
    <property type="entry name" value="FYrich_N"/>
</dbReference>
<evidence type="ECO:0000313" key="4">
    <source>
        <dbReference type="EMBL" id="KAL2651510.1"/>
    </source>
</evidence>
<dbReference type="EMBL" id="JBHFFA010000001">
    <property type="protein sequence ID" value="KAL2651510.1"/>
    <property type="molecule type" value="Genomic_DNA"/>
</dbReference>
<dbReference type="PROSITE" id="PS51542">
    <property type="entry name" value="FYRN"/>
    <property type="match status" value="1"/>
</dbReference>
<feature type="region of interest" description="Disordered" evidence="3">
    <location>
        <begin position="2447"/>
        <end position="2486"/>
    </location>
</feature>
<feature type="region of interest" description="Disordered" evidence="3">
    <location>
        <begin position="933"/>
        <end position="953"/>
    </location>
</feature>
<feature type="region of interest" description="Disordered" evidence="3">
    <location>
        <begin position="1623"/>
        <end position="1700"/>
    </location>
</feature>
<feature type="region of interest" description="Disordered" evidence="3">
    <location>
        <begin position="1021"/>
        <end position="1107"/>
    </location>
</feature>